<dbReference type="GeneID" id="77400550"/>
<gene>
    <name evidence="1 4" type="primary">thiL</name>
    <name evidence="4" type="ordered locus">MTBMA_c17820</name>
</gene>
<keyword evidence="1" id="KW-0067">ATP-binding</keyword>
<dbReference type="PANTHER" id="PTHR30270">
    <property type="entry name" value="THIAMINE-MONOPHOSPHATE KINASE"/>
    <property type="match status" value="1"/>
</dbReference>
<dbReference type="HAMAP" id="MF_02128">
    <property type="entry name" value="TMP_kinase"/>
    <property type="match status" value="1"/>
</dbReference>
<dbReference type="PATRIC" id="fig|79929.8.peg.1719"/>
<dbReference type="Proteomes" id="UP000000345">
    <property type="component" value="Chromosome"/>
</dbReference>
<keyword evidence="1" id="KW-0460">Magnesium</keyword>
<keyword evidence="1 4" id="KW-0418">Kinase</keyword>
<dbReference type="OrthoDB" id="45909at2157"/>
<comment type="caution">
    <text evidence="1">Lacks conserved residue(s) required for the propagation of feature annotation.</text>
</comment>
<evidence type="ECO:0000256" key="1">
    <source>
        <dbReference type="HAMAP-Rule" id="MF_02128"/>
    </source>
</evidence>
<name>D9PYQ2_METTM</name>
<dbReference type="InterPro" id="IPR016188">
    <property type="entry name" value="PurM-like_N"/>
</dbReference>
<feature type="binding site" evidence="1">
    <location>
        <position position="271"/>
    </location>
    <ligand>
        <name>substrate</name>
    </ligand>
</feature>
<dbReference type="GO" id="GO:0009229">
    <property type="term" value="P:thiamine diphosphate biosynthetic process"/>
    <property type="evidence" value="ECO:0007669"/>
    <property type="project" value="UniProtKB-UniRule"/>
</dbReference>
<keyword evidence="1" id="KW-0547">Nucleotide-binding</keyword>
<dbReference type="PaxDb" id="79929-MTBMA_c17820"/>
<keyword evidence="1" id="KW-0784">Thiamine biosynthesis</keyword>
<dbReference type="Pfam" id="PF00586">
    <property type="entry name" value="AIRS"/>
    <property type="match status" value="1"/>
</dbReference>
<feature type="binding site" evidence="1">
    <location>
        <position position="220"/>
    </location>
    <ligand>
        <name>ATP</name>
        <dbReference type="ChEBI" id="CHEBI:30616"/>
    </ligand>
</feature>
<feature type="binding site" evidence="1">
    <location>
        <position position="153"/>
    </location>
    <ligand>
        <name>ATP</name>
        <dbReference type="ChEBI" id="CHEBI:30616"/>
    </ligand>
</feature>
<dbReference type="PANTHER" id="PTHR30270:SF0">
    <property type="entry name" value="THIAMINE-MONOPHOSPHATE KINASE"/>
    <property type="match status" value="1"/>
</dbReference>
<dbReference type="GO" id="GO:0000287">
    <property type="term" value="F:magnesium ion binding"/>
    <property type="evidence" value="ECO:0007669"/>
    <property type="project" value="UniProtKB-UniRule"/>
</dbReference>
<dbReference type="PIRSF" id="PIRSF005303">
    <property type="entry name" value="Thiam_monoph_kin"/>
    <property type="match status" value="1"/>
</dbReference>
<feature type="binding site" evidence="1">
    <location>
        <position position="37"/>
    </location>
    <ligand>
        <name>Mg(2+)</name>
        <dbReference type="ChEBI" id="CHEBI:18420"/>
        <label>3</label>
    </ligand>
</feature>
<dbReference type="HOGENOM" id="CLU_046964_2_0_2"/>
<dbReference type="InterPro" id="IPR010918">
    <property type="entry name" value="PurM-like_C_dom"/>
</dbReference>
<dbReference type="KEGG" id="mmg:MTBMA_c17820"/>
<feature type="binding site" evidence="1">
    <location>
        <begin position="127"/>
        <end position="128"/>
    </location>
    <ligand>
        <name>ATP</name>
        <dbReference type="ChEBI" id="CHEBI:30616"/>
    </ligand>
</feature>
<feature type="domain" description="PurM-like C-terminal" evidence="3">
    <location>
        <begin position="157"/>
        <end position="309"/>
    </location>
</feature>
<dbReference type="RefSeq" id="WP_013296560.1">
    <property type="nucleotide sequence ID" value="NC_014408.1"/>
</dbReference>
<feature type="binding site" evidence="1">
    <location>
        <position position="53"/>
    </location>
    <ligand>
        <name>Mg(2+)</name>
        <dbReference type="ChEBI" id="CHEBI:18420"/>
        <label>1</label>
    </ligand>
</feature>
<dbReference type="Gene3D" id="3.90.650.10">
    <property type="entry name" value="PurM-like C-terminal domain"/>
    <property type="match status" value="1"/>
</dbReference>
<feature type="binding site" evidence="1">
    <location>
        <position position="53"/>
    </location>
    <ligand>
        <name>Mg(2+)</name>
        <dbReference type="ChEBI" id="CHEBI:18420"/>
        <label>2</label>
    </ligand>
</feature>
<comment type="similarity">
    <text evidence="1">Belongs to the thiamine-monophosphate kinase family.</text>
</comment>
<dbReference type="InterPro" id="IPR036676">
    <property type="entry name" value="PurM-like_C_sf"/>
</dbReference>
<dbReference type="CDD" id="cd02194">
    <property type="entry name" value="ThiL"/>
    <property type="match status" value="1"/>
</dbReference>
<dbReference type="SUPFAM" id="SSF55326">
    <property type="entry name" value="PurM N-terminal domain-like"/>
    <property type="match status" value="1"/>
</dbReference>
<dbReference type="Pfam" id="PF02769">
    <property type="entry name" value="AIRS_C"/>
    <property type="match status" value="1"/>
</dbReference>
<dbReference type="InterPro" id="IPR036921">
    <property type="entry name" value="PurM-like_N_sf"/>
</dbReference>
<dbReference type="GO" id="GO:0009030">
    <property type="term" value="F:thiamine-phosphate kinase activity"/>
    <property type="evidence" value="ECO:0007669"/>
    <property type="project" value="UniProtKB-UniRule"/>
</dbReference>
<comment type="miscellaneous">
    <text evidence="1">Reaction mechanism of ThiL seems to utilize a direct, inline transfer of the gamma-phosphate of ATP to TMP rather than a phosphorylated enzyme intermediate.</text>
</comment>
<feature type="binding site" evidence="1">
    <location>
        <position position="128"/>
    </location>
    <ligand>
        <name>Mg(2+)</name>
        <dbReference type="ChEBI" id="CHEBI:18420"/>
        <label>1</label>
    </ligand>
</feature>
<dbReference type="Gene3D" id="3.30.1330.10">
    <property type="entry name" value="PurM-like, N-terminal domain"/>
    <property type="match status" value="1"/>
</dbReference>
<reference key="1">
    <citation type="submission" date="2009-08" db="EMBL/GenBank/DDBJ databases">
        <title>The genome sequence of Methanothermobacter marburgensis.</title>
        <authorList>
            <person name="Kaster A."/>
            <person name="Seedorf H."/>
            <person name="Goenrich M."/>
            <person name="Wiezer A."/>
            <person name="Liesegang H."/>
            <person name="Thauer R."/>
            <person name="Gottschalk G."/>
        </authorList>
    </citation>
    <scope>NUCLEOTIDE SEQUENCE</scope>
    <source>
        <strain>Marburg</strain>
    </source>
</reference>
<evidence type="ECO:0000313" key="4">
    <source>
        <dbReference type="EMBL" id="ADL59350.1"/>
    </source>
</evidence>
<feature type="binding site" evidence="1">
    <location>
        <position position="81"/>
    </location>
    <ligand>
        <name>Mg(2+)</name>
        <dbReference type="ChEBI" id="CHEBI:18420"/>
        <label>4</label>
    </ligand>
</feature>
<keyword evidence="5" id="KW-1185">Reference proteome</keyword>
<dbReference type="SUPFAM" id="SSF56042">
    <property type="entry name" value="PurM C-terminal domain-like"/>
    <property type="match status" value="1"/>
</dbReference>
<feature type="binding site" evidence="1">
    <location>
        <position position="51"/>
    </location>
    <ligand>
        <name>Mg(2+)</name>
        <dbReference type="ChEBI" id="CHEBI:18420"/>
        <label>4</label>
    </ligand>
</feature>
<dbReference type="GeneID" id="9705493"/>
<protein>
    <recommendedName>
        <fullName evidence="1">Thiamine-monophosphate kinase</fullName>
        <shortName evidence="1">TMP kinase</shortName>
        <shortName evidence="1">Thiamine-phosphate kinase</shortName>
        <ecNumber evidence="1">2.7.4.16</ecNumber>
    </recommendedName>
</protein>
<comment type="function">
    <text evidence="1">Catalyzes the ATP-dependent phosphorylation of thiamine-monophosphate (TMP) to form thiamine-pyrophosphate (TPP), the active form of vitamin B1.</text>
</comment>
<evidence type="ECO:0000259" key="2">
    <source>
        <dbReference type="Pfam" id="PF00586"/>
    </source>
</evidence>
<feature type="domain" description="PurM-like N-terminal" evidence="2">
    <location>
        <begin position="35"/>
        <end position="145"/>
    </location>
</feature>
<dbReference type="UniPathway" id="UPA00060">
    <property type="reaction ID" value="UER00142"/>
</dbReference>
<proteinExistence type="inferred from homology"/>
<dbReference type="InterPro" id="IPR006283">
    <property type="entry name" value="ThiL-like"/>
</dbReference>
<feature type="binding site" evidence="1">
    <location>
        <position position="52"/>
    </location>
    <ligand>
        <name>Mg(2+)</name>
        <dbReference type="ChEBI" id="CHEBI:18420"/>
        <label>1</label>
    </ligand>
</feature>
<dbReference type="STRING" id="79929.MTBMA_c17820"/>
<feature type="binding site" evidence="1">
    <location>
        <position position="221"/>
    </location>
    <ligand>
        <name>Mg(2+)</name>
        <dbReference type="ChEBI" id="CHEBI:18420"/>
        <label>5</label>
    </ligand>
</feature>
<evidence type="ECO:0000313" key="5">
    <source>
        <dbReference type="Proteomes" id="UP000000345"/>
    </source>
</evidence>
<feature type="binding site" evidence="1">
    <location>
        <position position="60"/>
    </location>
    <ligand>
        <name>substrate</name>
    </ligand>
</feature>
<keyword evidence="1" id="KW-0479">Metal-binding</keyword>
<organism evidence="4 5">
    <name type="scientific">Methanothermobacter marburgensis (strain ATCC BAA-927 / DSM 2133 / JCM 14651 / NBRC 100331 / OCM 82 / Marburg)</name>
    <name type="common">Methanobacterium thermoautotrophicum</name>
    <dbReference type="NCBI Taxonomy" id="79929"/>
    <lineage>
        <taxon>Archaea</taxon>
        <taxon>Methanobacteriati</taxon>
        <taxon>Methanobacteriota</taxon>
        <taxon>Methanomada group</taxon>
        <taxon>Methanobacteria</taxon>
        <taxon>Methanobacteriales</taxon>
        <taxon>Methanobacteriaceae</taxon>
        <taxon>Methanothermobacter</taxon>
    </lineage>
</organism>
<feature type="binding site" evidence="1">
    <location>
        <position position="81"/>
    </location>
    <ligand>
        <name>Mg(2+)</name>
        <dbReference type="ChEBI" id="CHEBI:18420"/>
        <label>3</label>
    </ligand>
</feature>
<dbReference type="NCBIfam" id="TIGR01379">
    <property type="entry name" value="thiL"/>
    <property type="match status" value="1"/>
</dbReference>
<keyword evidence="1 4" id="KW-0808">Transferase</keyword>
<feature type="binding site" evidence="1">
    <location>
        <position position="322"/>
    </location>
    <ligand>
        <name>substrate</name>
    </ligand>
</feature>
<dbReference type="GO" id="GO:0009228">
    <property type="term" value="P:thiamine biosynthetic process"/>
    <property type="evidence" value="ECO:0007669"/>
    <property type="project" value="UniProtKB-KW"/>
</dbReference>
<comment type="catalytic activity">
    <reaction evidence="1">
        <text>thiamine phosphate + ATP = thiamine diphosphate + ADP</text>
        <dbReference type="Rhea" id="RHEA:15913"/>
        <dbReference type="ChEBI" id="CHEBI:30616"/>
        <dbReference type="ChEBI" id="CHEBI:37575"/>
        <dbReference type="ChEBI" id="CHEBI:58937"/>
        <dbReference type="ChEBI" id="CHEBI:456216"/>
        <dbReference type="EC" id="2.7.4.16"/>
    </reaction>
</comment>
<dbReference type="EC" id="2.7.4.16" evidence="1"/>
<dbReference type="AlphaFoldDB" id="D9PYQ2"/>
<comment type="pathway">
    <text evidence="1">Cofactor biosynthesis; thiamine diphosphate biosynthesis; thiamine diphosphate from thiamine phosphate: step 1/1.</text>
</comment>
<sequence length="327" mass="34962">MPPDRISSLGEKKLISRIISRSASFFKPSELLGLGDDAALLDMGEEYLALTSDLLIESRHFPPTMSYQDMGWKTVTVNMSDLAAMGAALEGFILSMALPDLELESFDSLISGVLEACSYYGAPLIGGDTNEGDEIIMGGTAIGRVRKEFVMMKSGARPGDLIAVTGPLGLGAAGTELLLSGTDTAGFEAAVEKSLKPIARVEEASRMAKSGLVSSATDITDGLISELGELRDASGVGMRIHEVKLPVPPQVSEAASLLGVDPLELALYYGEDFELVFTAPPDAMDELSRIMEVHIIGEVIESPSIEMVDKHGDTYKLHVRGYEHLRP</sequence>
<accession>D9PYQ2</accession>
<reference evidence="4 5" key="2">
    <citation type="journal article" date="2010" name="J. Bacteriol.">
        <title>Complete genome sequence of Methanothermobacter marburgensis, a methanoarchaeon model organism.</title>
        <authorList>
            <person name="Liesegang H."/>
            <person name="Kaster A.K."/>
            <person name="Wiezer A."/>
            <person name="Goenrich M."/>
            <person name="Wollherr A."/>
            <person name="Seedorf H."/>
            <person name="Gottschalk G."/>
            <person name="Thauer R.K."/>
        </authorList>
    </citation>
    <scope>NUCLEOTIDE SEQUENCE [LARGE SCALE GENOMIC DNA]</scope>
    <source>
        <strain evidence="5">ATCC BAA-927 / DSM 2133 / JCM 14651 / NBRC 100331 / OCM 82 / Marburg</strain>
    </source>
</reference>
<feature type="binding site" evidence="1">
    <location>
        <position position="37"/>
    </location>
    <ligand>
        <name>Mg(2+)</name>
        <dbReference type="ChEBI" id="CHEBI:18420"/>
        <label>4</label>
    </ligand>
</feature>
<evidence type="ECO:0000259" key="3">
    <source>
        <dbReference type="Pfam" id="PF02769"/>
    </source>
</evidence>
<dbReference type="GO" id="GO:0005524">
    <property type="term" value="F:ATP binding"/>
    <property type="evidence" value="ECO:0007669"/>
    <property type="project" value="UniProtKB-UniRule"/>
</dbReference>
<feature type="binding site" evidence="1">
    <location>
        <position position="81"/>
    </location>
    <ligand>
        <name>Mg(2+)</name>
        <dbReference type="ChEBI" id="CHEBI:18420"/>
        <label>2</label>
    </ligand>
</feature>
<feature type="binding site" evidence="1">
    <location>
        <position position="218"/>
    </location>
    <ligand>
        <name>Mg(2+)</name>
        <dbReference type="ChEBI" id="CHEBI:18420"/>
        <label>3</label>
    </ligand>
</feature>
<dbReference type="EMBL" id="CP001710">
    <property type="protein sequence ID" value="ADL59350.1"/>
    <property type="molecule type" value="Genomic_DNA"/>
</dbReference>